<keyword evidence="3" id="KW-0946">Virion</keyword>
<dbReference type="GeneID" id="80398299"/>
<dbReference type="Proteomes" id="UP000680307">
    <property type="component" value="Segment"/>
</dbReference>
<evidence type="ECO:0000313" key="4">
    <source>
        <dbReference type="EMBL" id="DAD50770.1"/>
    </source>
</evidence>
<dbReference type="EMBL" id="BK013622">
    <property type="protein sequence ID" value="DAD50770.1"/>
    <property type="molecule type" value="Genomic_RNA"/>
</dbReference>
<dbReference type="Gene3D" id="3.30.380.10">
    <property type="entry name" value="MS2 Viral Coat Protein"/>
    <property type="match status" value="1"/>
</dbReference>
<keyword evidence="5" id="KW-1185">Reference proteome</keyword>
<dbReference type="GO" id="GO:0019028">
    <property type="term" value="C:viral capsid"/>
    <property type="evidence" value="ECO:0007669"/>
    <property type="project" value="UniProtKB-KW"/>
</dbReference>
<accession>A0A8S5L0Z1</accession>
<evidence type="ECO:0000256" key="3">
    <source>
        <dbReference type="ARBA" id="ARBA00022844"/>
    </source>
</evidence>
<protein>
    <submittedName>
        <fullName evidence="4">Coat protein</fullName>
    </submittedName>
</protein>
<evidence type="ECO:0000256" key="2">
    <source>
        <dbReference type="ARBA" id="ARBA00022561"/>
    </source>
</evidence>
<evidence type="ECO:0000256" key="1">
    <source>
        <dbReference type="ARBA" id="ARBA00004328"/>
    </source>
</evidence>
<sequence>MPAMATLTLNNKAASPVNYQVLGIKEGVARWADVSQGTVGGYRTISAEIRTPADPSKQVTRQVFTIARPVVNGTTGAVDYVQRTKTEVIQPPGCTLAERQEMWAAQKNLMAHTFIQTAMETQESMY</sequence>
<dbReference type="KEGG" id="vg:80398299"/>
<gene>
    <name evidence="4" type="primary">SRR5208570_2_3</name>
</gene>
<reference evidence="4" key="1">
    <citation type="submission" date="2020-09" db="EMBL/GenBank/DDBJ databases">
        <title>Leviviricetes taxonomy.</title>
        <authorList>
            <person name="Stockdale S.R."/>
            <person name="Callanan J."/>
            <person name="Adriaenssens E.M."/>
            <person name="Kuhn J.H."/>
            <person name="Rumnieks J."/>
            <person name="Shkoporov A."/>
            <person name="Draper L.A."/>
            <person name="Ross P."/>
            <person name="Hill C."/>
        </authorList>
    </citation>
    <scope>NUCLEOTIDE SEQUENCE</scope>
</reference>
<dbReference type="InterPro" id="IPR015954">
    <property type="entry name" value="Phage_RNA-type_capsid"/>
</dbReference>
<comment type="subcellular location">
    <subcellularLocation>
        <location evidence="1">Virion</location>
    </subcellularLocation>
</comment>
<evidence type="ECO:0000313" key="5">
    <source>
        <dbReference type="Proteomes" id="UP000680307"/>
    </source>
</evidence>
<dbReference type="RefSeq" id="YP_010769320.1">
    <property type="nucleotide sequence ID" value="NC_073938.1"/>
</dbReference>
<name>A0A8S5L0Z1_9VIRU</name>
<proteinExistence type="predicted"/>
<keyword evidence="2 4" id="KW-0167">Capsid protein</keyword>
<organism evidence="4 5">
    <name type="scientific">ssRNA phage SRR5208570_2</name>
    <dbReference type="NCBI Taxonomy" id="2786379"/>
    <lineage>
        <taxon>Viruses</taxon>
        <taxon>Riboviria</taxon>
        <taxon>Orthornavirae</taxon>
        <taxon>Lenarviricota</taxon>
        <taxon>Leviviricetes</taxon>
        <taxon>Norzivirales</taxon>
        <taxon>Fiersviridae</taxon>
        <taxon>Dohlivirus</taxon>
        <taxon>Dohlivirus borborovivens</taxon>
    </lineage>
</organism>